<comment type="subcellular location">
    <subcellularLocation>
        <location evidence="1">Mitochondrion</location>
    </subcellularLocation>
</comment>
<dbReference type="Pfam" id="PF06743">
    <property type="entry name" value="FAST_1"/>
    <property type="match status" value="1"/>
</dbReference>
<evidence type="ECO:0000313" key="5">
    <source>
        <dbReference type="Ensembl" id="ENSORLP00020015370.1"/>
    </source>
</evidence>
<accession>A0A3P9L3W0</accession>
<dbReference type="InterPro" id="IPR013584">
    <property type="entry name" value="RAP"/>
</dbReference>
<feature type="region of interest" description="Disordered" evidence="3">
    <location>
        <begin position="81"/>
        <end position="111"/>
    </location>
</feature>
<reference key="1">
    <citation type="journal article" date="2007" name="Nature">
        <title>The medaka draft genome and insights into vertebrate genome evolution.</title>
        <authorList>
            <person name="Kasahara M."/>
            <person name="Naruse K."/>
            <person name="Sasaki S."/>
            <person name="Nakatani Y."/>
            <person name="Qu W."/>
            <person name="Ahsan B."/>
            <person name="Yamada T."/>
            <person name="Nagayasu Y."/>
            <person name="Doi K."/>
            <person name="Kasai Y."/>
            <person name="Jindo T."/>
            <person name="Kobayashi D."/>
            <person name="Shimada A."/>
            <person name="Toyoda A."/>
            <person name="Kuroki Y."/>
            <person name="Fujiyama A."/>
            <person name="Sasaki T."/>
            <person name="Shimizu A."/>
            <person name="Asakawa S."/>
            <person name="Shimizu N."/>
            <person name="Hashimoto S."/>
            <person name="Yang J."/>
            <person name="Lee Y."/>
            <person name="Matsushima K."/>
            <person name="Sugano S."/>
            <person name="Sakaizumi M."/>
            <person name="Narita T."/>
            <person name="Ohishi K."/>
            <person name="Haga S."/>
            <person name="Ohta F."/>
            <person name="Nomoto H."/>
            <person name="Nogata K."/>
            <person name="Morishita T."/>
            <person name="Endo T."/>
            <person name="Shin-I T."/>
            <person name="Takeda H."/>
            <person name="Morishita S."/>
            <person name="Kohara Y."/>
        </authorList>
    </citation>
    <scope>NUCLEOTIDE SEQUENCE [LARGE SCALE GENOMIC DNA]</scope>
    <source>
        <strain>Hd-rR</strain>
    </source>
</reference>
<dbReference type="Proteomes" id="UP000265180">
    <property type="component" value="Chromosome 2"/>
</dbReference>
<dbReference type="Ensembl" id="ENSORLT00020023361.1">
    <property type="protein sequence ID" value="ENSORLP00020015370.1"/>
    <property type="gene ID" value="ENSORLG00020016373.1"/>
</dbReference>
<keyword evidence="2" id="KW-0496">Mitochondrion</keyword>
<dbReference type="GO" id="GO:0044528">
    <property type="term" value="P:regulation of mitochondrial mRNA stability"/>
    <property type="evidence" value="ECO:0007669"/>
    <property type="project" value="InterPro"/>
</dbReference>
<organism evidence="5 6">
    <name type="scientific">Oryzias latipes</name>
    <name type="common">Japanese rice fish</name>
    <name type="synonym">Japanese killifish</name>
    <dbReference type="NCBI Taxonomy" id="8090"/>
    <lineage>
        <taxon>Eukaryota</taxon>
        <taxon>Metazoa</taxon>
        <taxon>Chordata</taxon>
        <taxon>Craniata</taxon>
        <taxon>Vertebrata</taxon>
        <taxon>Euteleostomi</taxon>
        <taxon>Actinopterygii</taxon>
        <taxon>Neopterygii</taxon>
        <taxon>Teleostei</taxon>
        <taxon>Neoteleostei</taxon>
        <taxon>Acanthomorphata</taxon>
        <taxon>Ovalentaria</taxon>
        <taxon>Atherinomorphae</taxon>
        <taxon>Beloniformes</taxon>
        <taxon>Adrianichthyidae</taxon>
        <taxon>Oryziinae</taxon>
        <taxon>Oryzias</taxon>
    </lineage>
</organism>
<reference evidence="5" key="3">
    <citation type="submission" date="2025-08" db="UniProtKB">
        <authorList>
            <consortium name="Ensembl"/>
        </authorList>
    </citation>
    <scope>IDENTIFICATION</scope>
    <source>
        <strain evidence="5">HNI</strain>
    </source>
</reference>
<reference evidence="5" key="4">
    <citation type="submission" date="2025-09" db="UniProtKB">
        <authorList>
            <consortium name="Ensembl"/>
        </authorList>
    </citation>
    <scope>IDENTIFICATION</scope>
    <source>
        <strain evidence="5">HNI</strain>
    </source>
</reference>
<dbReference type="InterPro" id="IPR050870">
    <property type="entry name" value="FAST_kinase"/>
</dbReference>
<evidence type="ECO:0000259" key="4">
    <source>
        <dbReference type="SMART" id="SM00952"/>
    </source>
</evidence>
<reference evidence="5 6" key="2">
    <citation type="submission" date="2017-04" db="EMBL/GenBank/DDBJ databases">
        <title>CpG methylation of centromeres and impact of large insertions on vertebrate speciation.</title>
        <authorList>
            <person name="Ichikawa K."/>
            <person name="Yoshimura J."/>
            <person name="Morishita S."/>
        </authorList>
    </citation>
    <scope>NUCLEOTIDE SEQUENCE</scope>
    <source>
        <strain evidence="5 6">HNI</strain>
    </source>
</reference>
<sequence length="651" mass="72724">MLLSHVSSVVVLQSSMSALVTGELMRLTLRACRPSFLWQQRRFLASASCKVTSSYEQRTKSSWGSAPLSWHAGRTVRFSCHDGGGGRSRELEGTEHSASPPDSDGTASDERHRGARFHELLHSCSSPSDVLDLTCKHPPTVRQVSHCLAHMWSSAKKMSEEQRRYELRLTFQHPEFDKLLHRAMGSAARMHPANLAYALLSAVSLGVPERSRVVQTLLRTCQEKLNDFDEKSLSILASCLEQMDSSPNADALKEGMRLVVEVQLPRIKGVVALQTMMRLLGKDAPQELKSKLELKALSMAHQFTLPNAQYMIFTMATMGFYSKPLLQVCSKKILDDLHGIPFNPLYRVLLSCRELSYRDTVLFTGISDYIASTLDLWSNKQLLLFLSAFENATFAPAALMEVYAEKVIADPDALTLRDLLCVVKVYSYLNFDLQHRRNPFLESVSRALDSYLPRMSGLELLKSAYCLCLMGHFPPALLEGLLQRSAAERPSSDPNLRRGWENMFQTVDLCLRLDRPPLPLPLSVPESLLGNPDPSPEVNPRLSRSLRSALGDGAEAALQETVLLEKFYTIDAVVTTPAESSQRTAVIYVPNSGFCFGTSRPRGSLAVKIRHLKILGYTPVLVTEQDLRCEEEAADILRRRIFSEPPTSEEP</sequence>
<dbReference type="PANTHER" id="PTHR21228">
    <property type="entry name" value="FAST LEU-RICH DOMAIN-CONTAINING"/>
    <property type="match status" value="1"/>
</dbReference>
<name>A0A3P9L3W0_ORYLA</name>
<proteinExistence type="predicted"/>
<evidence type="ECO:0000256" key="2">
    <source>
        <dbReference type="ARBA" id="ARBA00023128"/>
    </source>
</evidence>
<dbReference type="AlphaFoldDB" id="A0A3P9L3W0"/>
<dbReference type="SMART" id="SM00952">
    <property type="entry name" value="RAP"/>
    <property type="match status" value="1"/>
</dbReference>
<dbReference type="InterPro" id="IPR010622">
    <property type="entry name" value="FAST_Leu-rich"/>
</dbReference>
<evidence type="ECO:0000256" key="1">
    <source>
        <dbReference type="ARBA" id="ARBA00004173"/>
    </source>
</evidence>
<feature type="domain" description="RAP" evidence="4">
    <location>
        <begin position="586"/>
        <end position="640"/>
    </location>
</feature>
<dbReference type="CDD" id="cd23739">
    <property type="entry name" value="TBRG4-like_N"/>
    <property type="match status" value="1"/>
</dbReference>
<evidence type="ECO:0000313" key="6">
    <source>
        <dbReference type="Proteomes" id="UP000265180"/>
    </source>
</evidence>
<protein>
    <submittedName>
        <fullName evidence="5">FAST kinase domains 2</fullName>
    </submittedName>
</protein>
<evidence type="ECO:0000256" key="3">
    <source>
        <dbReference type="SAM" id="MobiDB-lite"/>
    </source>
</evidence>
<dbReference type="PANTHER" id="PTHR21228:SF1">
    <property type="entry name" value="FAST KINASE DOMAIN-CONTAINING PROTEIN 2, MITOCHONDRIAL"/>
    <property type="match status" value="1"/>
</dbReference>
<dbReference type="GO" id="GO:0005739">
    <property type="term" value="C:mitochondrion"/>
    <property type="evidence" value="ECO:0007669"/>
    <property type="project" value="UniProtKB-SubCell"/>
</dbReference>